<reference evidence="2" key="1">
    <citation type="journal article" date="2017" name="Nat. Ecol. Evol.">
        <title>Genome expansion and lineage-specific genetic innovations in the forest pathogenic fungi Armillaria.</title>
        <authorList>
            <person name="Sipos G."/>
            <person name="Prasanna A.N."/>
            <person name="Walter M.C."/>
            <person name="O'Connor E."/>
            <person name="Balint B."/>
            <person name="Krizsan K."/>
            <person name="Kiss B."/>
            <person name="Hess J."/>
            <person name="Varga T."/>
            <person name="Slot J."/>
            <person name="Riley R."/>
            <person name="Boka B."/>
            <person name="Rigling D."/>
            <person name="Barry K."/>
            <person name="Lee J."/>
            <person name="Mihaltcheva S."/>
            <person name="LaButti K."/>
            <person name="Lipzen A."/>
            <person name="Waldron R."/>
            <person name="Moloney N.M."/>
            <person name="Sperisen C."/>
            <person name="Kredics L."/>
            <person name="Vagvoelgyi C."/>
            <person name="Patrignani A."/>
            <person name="Fitzpatrick D."/>
            <person name="Nagy I."/>
            <person name="Doyle S."/>
            <person name="Anderson J.B."/>
            <person name="Grigoriev I.V."/>
            <person name="Gueldener U."/>
            <person name="Muensterkoetter M."/>
            <person name="Nagy L.G."/>
        </authorList>
    </citation>
    <scope>NUCLEOTIDE SEQUENCE [LARGE SCALE GENOMIC DNA]</scope>
    <source>
        <strain evidence="2">Ar21-2</strain>
    </source>
</reference>
<name>A0A2H3EGJ0_ARMGA</name>
<protein>
    <submittedName>
        <fullName evidence="1">Uncharacterized protein</fullName>
    </submittedName>
</protein>
<dbReference type="EMBL" id="KZ293645">
    <property type="protein sequence ID" value="PBL02573.1"/>
    <property type="molecule type" value="Genomic_DNA"/>
</dbReference>
<keyword evidence="2" id="KW-1185">Reference proteome</keyword>
<accession>A0A2H3EGJ0</accession>
<dbReference type="Proteomes" id="UP000217790">
    <property type="component" value="Unassembled WGS sequence"/>
</dbReference>
<organism evidence="1 2">
    <name type="scientific">Armillaria gallica</name>
    <name type="common">Bulbous honey fungus</name>
    <name type="synonym">Armillaria bulbosa</name>
    <dbReference type="NCBI Taxonomy" id="47427"/>
    <lineage>
        <taxon>Eukaryota</taxon>
        <taxon>Fungi</taxon>
        <taxon>Dikarya</taxon>
        <taxon>Basidiomycota</taxon>
        <taxon>Agaricomycotina</taxon>
        <taxon>Agaricomycetes</taxon>
        <taxon>Agaricomycetidae</taxon>
        <taxon>Agaricales</taxon>
        <taxon>Marasmiineae</taxon>
        <taxon>Physalacriaceae</taxon>
        <taxon>Armillaria</taxon>
    </lineage>
</organism>
<proteinExistence type="predicted"/>
<sequence length="66" mass="7319">MVLPVRQIGAGGDRAECSQFQNYRMSDGASSPNCWQKYANEATSGDGVNRKGRRLEHYILQAVSDQ</sequence>
<evidence type="ECO:0000313" key="2">
    <source>
        <dbReference type="Proteomes" id="UP000217790"/>
    </source>
</evidence>
<dbReference type="AlphaFoldDB" id="A0A2H3EGJ0"/>
<evidence type="ECO:0000313" key="1">
    <source>
        <dbReference type="EMBL" id="PBL02573.1"/>
    </source>
</evidence>
<dbReference type="InParanoid" id="A0A2H3EGJ0"/>
<gene>
    <name evidence="1" type="ORF">ARMGADRAFT_1005921</name>
</gene>